<evidence type="ECO:0000259" key="2">
    <source>
        <dbReference type="Pfam" id="PF06181"/>
    </source>
</evidence>
<dbReference type="EMBL" id="CP031222">
    <property type="protein sequence ID" value="AXI03502.1"/>
    <property type="molecule type" value="Genomic_DNA"/>
</dbReference>
<feature type="transmembrane region" description="Helical" evidence="1">
    <location>
        <begin position="152"/>
        <end position="172"/>
    </location>
</feature>
<dbReference type="GO" id="GO:0020037">
    <property type="term" value="F:heme binding"/>
    <property type="evidence" value="ECO:0007669"/>
    <property type="project" value="InterPro"/>
</dbReference>
<gene>
    <name evidence="3" type="ORF">HYN46_12025</name>
</gene>
<dbReference type="Gene3D" id="1.10.760.10">
    <property type="entry name" value="Cytochrome c-like domain"/>
    <property type="match status" value="1"/>
</dbReference>
<feature type="transmembrane region" description="Helical" evidence="1">
    <location>
        <begin position="178"/>
        <end position="197"/>
    </location>
</feature>
<keyword evidence="1" id="KW-1133">Transmembrane helix</keyword>
<accession>A0A345P893</accession>
<keyword evidence="1" id="KW-0472">Membrane</keyword>
<evidence type="ECO:0000256" key="1">
    <source>
        <dbReference type="SAM" id="Phobius"/>
    </source>
</evidence>
<dbReference type="InterPro" id="IPR010389">
    <property type="entry name" value="Urate_ox_N"/>
</dbReference>
<keyword evidence="4" id="KW-1185">Reference proteome</keyword>
<evidence type="ECO:0000313" key="3">
    <source>
        <dbReference type="EMBL" id="AXI03502.1"/>
    </source>
</evidence>
<dbReference type="RefSeq" id="WP_114899610.1">
    <property type="nucleotide sequence ID" value="NZ_CP031222.1"/>
</dbReference>
<feature type="transmembrane region" description="Helical" evidence="1">
    <location>
        <begin position="249"/>
        <end position="268"/>
    </location>
</feature>
<dbReference type="InterPro" id="IPR036909">
    <property type="entry name" value="Cyt_c-like_dom_sf"/>
</dbReference>
<dbReference type="Pfam" id="PF06181">
    <property type="entry name" value="Urate_ox_N"/>
    <property type="match status" value="1"/>
</dbReference>
<dbReference type="SUPFAM" id="SSF46626">
    <property type="entry name" value="Cytochrome c"/>
    <property type="match status" value="1"/>
</dbReference>
<proteinExistence type="predicted"/>
<sequence>MSAYLLDWLNLLVRFIHVITAIAWIGASFYFVWLDNSLAEPPQEKKDKGIKGDLWAIHGGGFYEVAKYQLAPPEMPKHLHWFKWEAYSTWLSGFLLLSLMYFFGATTYLIDPSKVAFTPKVGVAVALAAIFGSWLIYDALCRTNFARTQGKAFAALLIVLIGLLSFTLNHIFSGRAAYLLVGVSIGTCMVFNVWRVIMPAQTKLVEAVRFNKTPNPAYAQAAKLRSLHNNYGTLPIVFLMLSNHYPMTYGNAHAWLVLVILVLLGMWVRHFFNLRHHGKIHPPILISGFIAFFALAFILKPPMPEAPKPVKRVPRISTPVTEGLSQNTTPTSSVAPTVTNAVQAPSGDINMQAQSIIKERCAVCHSKTPTDPTFTTAPMGVMLDNEAQMKQWAARIRANAVDSHTMPFMNKTGMTDAEREQLRTWLDSSTNKQ</sequence>
<dbReference type="OrthoDB" id="9787495at2"/>
<organism evidence="3 4">
    <name type="scientific">Aquirhabdus parva</name>
    <dbReference type="NCBI Taxonomy" id="2283318"/>
    <lineage>
        <taxon>Bacteria</taxon>
        <taxon>Pseudomonadati</taxon>
        <taxon>Pseudomonadota</taxon>
        <taxon>Gammaproteobacteria</taxon>
        <taxon>Moraxellales</taxon>
        <taxon>Moraxellaceae</taxon>
        <taxon>Aquirhabdus</taxon>
    </lineage>
</organism>
<name>A0A345P893_9GAMM</name>
<feature type="transmembrane region" description="Helical" evidence="1">
    <location>
        <begin position="12"/>
        <end position="33"/>
    </location>
</feature>
<keyword evidence="1" id="KW-0812">Transmembrane</keyword>
<evidence type="ECO:0000313" key="4">
    <source>
        <dbReference type="Proteomes" id="UP000253940"/>
    </source>
</evidence>
<reference evidence="3 4" key="1">
    <citation type="submission" date="2018-07" db="EMBL/GenBank/DDBJ databases">
        <title>Genome sequencing of Moraxellaceae gen. HYN0046.</title>
        <authorList>
            <person name="Kim M."/>
            <person name="Yi H."/>
        </authorList>
    </citation>
    <scope>NUCLEOTIDE SEQUENCE [LARGE SCALE GENOMIC DNA]</scope>
    <source>
        <strain evidence="3 4">HYN0046</strain>
    </source>
</reference>
<feature type="transmembrane region" description="Helical" evidence="1">
    <location>
        <begin position="280"/>
        <end position="299"/>
    </location>
</feature>
<dbReference type="KEGG" id="mbah:HYN46_12025"/>
<feature type="domain" description="Urate oxidase N-terminal" evidence="2">
    <location>
        <begin position="3"/>
        <end position="299"/>
    </location>
</feature>
<dbReference type="Proteomes" id="UP000253940">
    <property type="component" value="Chromosome"/>
</dbReference>
<protein>
    <recommendedName>
        <fullName evidence="2">Urate oxidase N-terminal domain-containing protein</fullName>
    </recommendedName>
</protein>
<feature type="transmembrane region" description="Helical" evidence="1">
    <location>
        <begin position="122"/>
        <end position="140"/>
    </location>
</feature>
<dbReference type="GO" id="GO:0009055">
    <property type="term" value="F:electron transfer activity"/>
    <property type="evidence" value="ECO:0007669"/>
    <property type="project" value="InterPro"/>
</dbReference>
<dbReference type="AlphaFoldDB" id="A0A345P893"/>
<feature type="transmembrane region" description="Helical" evidence="1">
    <location>
        <begin position="87"/>
        <end position="110"/>
    </location>
</feature>